<evidence type="ECO:0000313" key="2">
    <source>
        <dbReference type="EMBL" id="GAA1514472.1"/>
    </source>
</evidence>
<gene>
    <name evidence="2" type="ORF">GCM10009788_18560</name>
</gene>
<dbReference type="RefSeq" id="WP_141005401.1">
    <property type="nucleotide sequence ID" value="NZ_BAAAOR010000014.1"/>
</dbReference>
<evidence type="ECO:0000313" key="3">
    <source>
        <dbReference type="Proteomes" id="UP001500842"/>
    </source>
</evidence>
<feature type="compositionally biased region" description="Basic residues" evidence="1">
    <location>
        <begin position="123"/>
        <end position="140"/>
    </location>
</feature>
<sequence length="140" mass="15784">MTWNETHERIRILRVVEAVAAVDMSGALPWREEWRAYFDGPTGLVAALRAHWHRRSQAQADAEIIELDDLQDDHDAHDAHDAHGHRRRTEAGVLQILRRYDAGGSAAPVLLSLAGPRPSLPARTRRSRRSARVHGRVLPD</sequence>
<keyword evidence="3" id="KW-1185">Reference proteome</keyword>
<dbReference type="EMBL" id="BAAAOR010000014">
    <property type="protein sequence ID" value="GAA1514472.1"/>
    <property type="molecule type" value="Genomic_DNA"/>
</dbReference>
<proteinExistence type="predicted"/>
<feature type="region of interest" description="Disordered" evidence="1">
    <location>
        <begin position="113"/>
        <end position="140"/>
    </location>
</feature>
<dbReference type="Proteomes" id="UP001500842">
    <property type="component" value="Unassembled WGS sequence"/>
</dbReference>
<comment type="caution">
    <text evidence="2">The sequence shown here is derived from an EMBL/GenBank/DDBJ whole genome shotgun (WGS) entry which is preliminary data.</text>
</comment>
<name>A0ABN2A9Q8_9ACTN</name>
<organism evidence="2 3">
    <name type="scientific">Nocardioides humi</name>
    <dbReference type="NCBI Taxonomy" id="449461"/>
    <lineage>
        <taxon>Bacteria</taxon>
        <taxon>Bacillati</taxon>
        <taxon>Actinomycetota</taxon>
        <taxon>Actinomycetes</taxon>
        <taxon>Propionibacteriales</taxon>
        <taxon>Nocardioidaceae</taxon>
        <taxon>Nocardioides</taxon>
    </lineage>
</organism>
<reference evidence="2 3" key="1">
    <citation type="journal article" date="2019" name="Int. J. Syst. Evol. Microbiol.">
        <title>The Global Catalogue of Microorganisms (GCM) 10K type strain sequencing project: providing services to taxonomists for standard genome sequencing and annotation.</title>
        <authorList>
            <consortium name="The Broad Institute Genomics Platform"/>
            <consortium name="The Broad Institute Genome Sequencing Center for Infectious Disease"/>
            <person name="Wu L."/>
            <person name="Ma J."/>
        </authorList>
    </citation>
    <scope>NUCLEOTIDE SEQUENCE [LARGE SCALE GENOMIC DNA]</scope>
    <source>
        <strain evidence="2 3">JCM 14942</strain>
    </source>
</reference>
<protein>
    <submittedName>
        <fullName evidence="2">Uncharacterized protein</fullName>
    </submittedName>
</protein>
<evidence type="ECO:0000256" key="1">
    <source>
        <dbReference type="SAM" id="MobiDB-lite"/>
    </source>
</evidence>
<accession>A0ABN2A9Q8</accession>